<gene>
    <name evidence="5" type="ORF">SCAR479_04073</name>
</gene>
<keyword evidence="1" id="KW-0677">Repeat</keyword>
<organism evidence="5 6">
    <name type="scientific">Seiridium cardinale</name>
    <dbReference type="NCBI Taxonomy" id="138064"/>
    <lineage>
        <taxon>Eukaryota</taxon>
        <taxon>Fungi</taxon>
        <taxon>Dikarya</taxon>
        <taxon>Ascomycota</taxon>
        <taxon>Pezizomycotina</taxon>
        <taxon>Sordariomycetes</taxon>
        <taxon>Xylariomycetidae</taxon>
        <taxon>Amphisphaeriales</taxon>
        <taxon>Sporocadaceae</taxon>
        <taxon>Seiridium</taxon>
    </lineage>
</organism>
<dbReference type="InterPro" id="IPR002889">
    <property type="entry name" value="WSC_carb-bd"/>
</dbReference>
<evidence type="ECO:0000313" key="5">
    <source>
        <dbReference type="EMBL" id="KAK9779206.1"/>
    </source>
</evidence>
<dbReference type="Gene3D" id="3.10.350.10">
    <property type="entry name" value="LysM domain"/>
    <property type="match status" value="1"/>
</dbReference>
<evidence type="ECO:0000256" key="1">
    <source>
        <dbReference type="ARBA" id="ARBA00022737"/>
    </source>
</evidence>
<dbReference type="SMART" id="SM00321">
    <property type="entry name" value="WSC"/>
    <property type="match status" value="2"/>
</dbReference>
<dbReference type="InterPro" id="IPR036779">
    <property type="entry name" value="LysM_dom_sf"/>
</dbReference>
<feature type="compositionally biased region" description="Low complexity" evidence="2">
    <location>
        <begin position="111"/>
        <end position="167"/>
    </location>
</feature>
<dbReference type="InterPro" id="IPR018392">
    <property type="entry name" value="LysM"/>
</dbReference>
<dbReference type="InterPro" id="IPR051589">
    <property type="entry name" value="Sialate-O-sulfotransferase"/>
</dbReference>
<sequence length="421" mass="43208">MDPKYVTNTAPTSSIQEGIVPNCVRWMKAYDVGQGDYCGAFATRAQLTETDFYGLNPLLGANGQNCSSMFWANYWYCIATDKSQPTSAGTTLISITPTPAPAPTPSKGGDSSTAKPSSSAGSPSQSGAQSTAASTTSKPTTTTQALSVATSPTPSKPSSSSAAASPSANAVYTPNGASYVGCASEIQNGRALPLKPTSDAKMTISMCLASCSSNGYPVAGLEYGRECWCGNALDAGVKLEAGVKGACGMPCAGDQSQTCGGPSLLSVYKNNTLRAASSVSSTGGFVYVGCYDESKGRAVGPLLAAAGGTITIDSCIKTCDGKGLPWAGLEYGQECWCAAKLNEKAPMMKNEACTMQCAGNKGQICGGSNLVSVYKKTSAQKNKRSLGPHATTVGADGKPTVIKTVKMVRRGRFGRRNAFPA</sequence>
<evidence type="ECO:0000259" key="4">
    <source>
        <dbReference type="PROSITE" id="PS51782"/>
    </source>
</evidence>
<feature type="region of interest" description="Disordered" evidence="2">
    <location>
        <begin position="89"/>
        <end position="167"/>
    </location>
</feature>
<dbReference type="PROSITE" id="PS51212">
    <property type="entry name" value="WSC"/>
    <property type="match status" value="2"/>
</dbReference>
<protein>
    <submittedName>
        <fullName evidence="5">WSC domain-containing protein</fullName>
    </submittedName>
</protein>
<dbReference type="EMBL" id="JARVKM010000012">
    <property type="protein sequence ID" value="KAK9779206.1"/>
    <property type="molecule type" value="Genomic_DNA"/>
</dbReference>
<feature type="domain" description="WSC" evidence="3">
    <location>
        <begin position="176"/>
        <end position="271"/>
    </location>
</feature>
<evidence type="ECO:0000259" key="3">
    <source>
        <dbReference type="PROSITE" id="PS51212"/>
    </source>
</evidence>
<dbReference type="PROSITE" id="PS51782">
    <property type="entry name" value="LYSM"/>
    <property type="match status" value="1"/>
</dbReference>
<proteinExistence type="predicted"/>
<dbReference type="PANTHER" id="PTHR45964:SF5">
    <property type="entry name" value="WSCD FAMILY MEMBER CG9164"/>
    <property type="match status" value="1"/>
</dbReference>
<reference evidence="5 6" key="1">
    <citation type="submission" date="2024-02" db="EMBL/GenBank/DDBJ databases">
        <title>First draft genome assembly of two strains of Seiridium cardinale.</title>
        <authorList>
            <person name="Emiliani G."/>
            <person name="Scali E."/>
        </authorList>
    </citation>
    <scope>NUCLEOTIDE SEQUENCE [LARGE SCALE GENOMIC DNA]</scope>
    <source>
        <strain evidence="5 6">BM-138-000479</strain>
    </source>
</reference>
<evidence type="ECO:0000256" key="2">
    <source>
        <dbReference type="SAM" id="MobiDB-lite"/>
    </source>
</evidence>
<dbReference type="PANTHER" id="PTHR45964">
    <property type="entry name" value="WSCD FAMILY MEMBER CG9164"/>
    <property type="match status" value="1"/>
</dbReference>
<feature type="domain" description="WSC" evidence="3">
    <location>
        <begin position="284"/>
        <end position="377"/>
    </location>
</feature>
<dbReference type="Proteomes" id="UP001465668">
    <property type="component" value="Unassembled WGS sequence"/>
</dbReference>
<feature type="domain" description="LysM" evidence="4">
    <location>
        <begin position="28"/>
        <end position="78"/>
    </location>
</feature>
<evidence type="ECO:0000313" key="6">
    <source>
        <dbReference type="Proteomes" id="UP001465668"/>
    </source>
</evidence>
<comment type="caution">
    <text evidence="5">The sequence shown here is derived from an EMBL/GenBank/DDBJ whole genome shotgun (WGS) entry which is preliminary data.</text>
</comment>
<name>A0ABR2XZH8_9PEZI</name>
<keyword evidence="6" id="KW-1185">Reference proteome</keyword>
<dbReference type="Pfam" id="PF01822">
    <property type="entry name" value="WSC"/>
    <property type="match status" value="2"/>
</dbReference>
<accession>A0ABR2XZH8</accession>